<name>A0A1W1VMK2_9FIRM</name>
<protein>
    <recommendedName>
        <fullName evidence="4">DUF116 domain-containing protein</fullName>
    </recommendedName>
</protein>
<evidence type="ECO:0008006" key="4">
    <source>
        <dbReference type="Google" id="ProtNLM"/>
    </source>
</evidence>
<dbReference type="Pfam" id="PF01976">
    <property type="entry name" value="DUF116"/>
    <property type="match status" value="1"/>
</dbReference>
<accession>A0A1W1VMK2</accession>
<dbReference type="Proteomes" id="UP000192569">
    <property type="component" value="Chromosome I"/>
</dbReference>
<dbReference type="InterPro" id="IPR002829">
    <property type="entry name" value="DUF116"/>
</dbReference>
<evidence type="ECO:0000313" key="2">
    <source>
        <dbReference type="EMBL" id="SMB94615.1"/>
    </source>
</evidence>
<proteinExistence type="predicted"/>
<keyword evidence="3" id="KW-1185">Reference proteome</keyword>
<evidence type="ECO:0000313" key="3">
    <source>
        <dbReference type="Proteomes" id="UP000192569"/>
    </source>
</evidence>
<dbReference type="OrthoDB" id="9787348at2"/>
<dbReference type="STRING" id="698762.SAMN00808754_1073"/>
<reference evidence="2 3" key="1">
    <citation type="submission" date="2017-04" db="EMBL/GenBank/DDBJ databases">
        <authorList>
            <person name="Afonso C.L."/>
            <person name="Miller P.J."/>
            <person name="Scott M.A."/>
            <person name="Spackman E."/>
            <person name="Goraichik I."/>
            <person name="Dimitrov K.M."/>
            <person name="Suarez D.L."/>
            <person name="Swayne D.E."/>
        </authorList>
    </citation>
    <scope>NUCLEOTIDE SEQUENCE [LARGE SCALE GENOMIC DNA]</scope>
    <source>
        <strain evidence="2 3">ToBE</strain>
    </source>
</reference>
<evidence type="ECO:0000256" key="1">
    <source>
        <dbReference type="SAM" id="Phobius"/>
    </source>
</evidence>
<sequence length="269" mass="30218">MRIKKRVFLGLLIMSLAFILLTFVGIWYILAHRSTIWTKFLIFVGAFSLAGLFFFIILGISGLTLVLWRHHPLPFLQHLGISVANLLFPLAIMIGKKLGIPSDTVRASFIEINNQLVRVQKPKVKPEEILLLAPHCLQRSDCPHKITADVYNCRRCGRCSIHILLDLAQKYGVRLAVATGGTLARHFVKVYRPRVIVAIACERDLTSGIQDTQPLPVWGVVNLRPHGPCLNTQVEVSQVEEALRFFLGLELELPHQAGCQYLQGSRSII</sequence>
<organism evidence="2 3">
    <name type="scientific">Thermanaeromonas toyohensis ToBE</name>
    <dbReference type="NCBI Taxonomy" id="698762"/>
    <lineage>
        <taxon>Bacteria</taxon>
        <taxon>Bacillati</taxon>
        <taxon>Bacillota</taxon>
        <taxon>Clostridia</taxon>
        <taxon>Neomoorellales</taxon>
        <taxon>Neomoorellaceae</taxon>
        <taxon>Thermanaeromonas</taxon>
    </lineage>
</organism>
<feature type="transmembrane region" description="Helical" evidence="1">
    <location>
        <begin position="42"/>
        <end position="68"/>
    </location>
</feature>
<dbReference type="PANTHER" id="PTHR43801:SF1">
    <property type="entry name" value="POLYPRENYL SYNTHETASE"/>
    <property type="match status" value="1"/>
</dbReference>
<dbReference type="EMBL" id="LT838272">
    <property type="protein sequence ID" value="SMB94615.1"/>
    <property type="molecule type" value="Genomic_DNA"/>
</dbReference>
<feature type="transmembrane region" description="Helical" evidence="1">
    <location>
        <begin position="75"/>
        <end position="94"/>
    </location>
</feature>
<dbReference type="AlphaFoldDB" id="A0A1W1VMK2"/>
<keyword evidence="1" id="KW-0812">Transmembrane</keyword>
<keyword evidence="1" id="KW-1133">Transmembrane helix</keyword>
<dbReference type="PANTHER" id="PTHR43801">
    <property type="entry name" value="NUCLEOTIDE-BINDING PROTEIN-RELATED"/>
    <property type="match status" value="1"/>
</dbReference>
<dbReference type="RefSeq" id="WP_084664562.1">
    <property type="nucleotide sequence ID" value="NZ_LT838272.1"/>
</dbReference>
<dbReference type="PIRSF" id="PIRSF006594">
    <property type="entry name" value="UCP006594"/>
    <property type="match status" value="1"/>
</dbReference>
<keyword evidence="1" id="KW-0472">Membrane</keyword>
<feature type="transmembrane region" description="Helical" evidence="1">
    <location>
        <begin position="7"/>
        <end position="30"/>
    </location>
</feature>
<gene>
    <name evidence="2" type="ORF">SAMN00808754_1073</name>
</gene>